<reference evidence="1" key="1">
    <citation type="submission" date="2021-05" db="EMBL/GenBank/DDBJ databases">
        <authorList>
            <person name="Alioto T."/>
            <person name="Alioto T."/>
            <person name="Gomez Garrido J."/>
        </authorList>
    </citation>
    <scope>NUCLEOTIDE SEQUENCE</scope>
</reference>
<protein>
    <submittedName>
        <fullName evidence="1">(northern house mosquito) hypothetical protein</fullName>
    </submittedName>
</protein>
<accession>A0A8D8AGC6</accession>
<proteinExistence type="predicted"/>
<dbReference type="AlphaFoldDB" id="A0A8D8AGC6"/>
<organism evidence="1">
    <name type="scientific">Culex pipiens</name>
    <name type="common">House mosquito</name>
    <dbReference type="NCBI Taxonomy" id="7175"/>
    <lineage>
        <taxon>Eukaryota</taxon>
        <taxon>Metazoa</taxon>
        <taxon>Ecdysozoa</taxon>
        <taxon>Arthropoda</taxon>
        <taxon>Hexapoda</taxon>
        <taxon>Insecta</taxon>
        <taxon>Pterygota</taxon>
        <taxon>Neoptera</taxon>
        <taxon>Endopterygota</taxon>
        <taxon>Diptera</taxon>
        <taxon>Nematocera</taxon>
        <taxon>Culicoidea</taxon>
        <taxon>Culicidae</taxon>
        <taxon>Culicinae</taxon>
        <taxon>Culicini</taxon>
        <taxon>Culex</taxon>
        <taxon>Culex</taxon>
    </lineage>
</organism>
<name>A0A8D8AGC6_CULPI</name>
<dbReference type="EMBL" id="HBUE01023968">
    <property type="protein sequence ID" value="CAG6453861.1"/>
    <property type="molecule type" value="Transcribed_RNA"/>
</dbReference>
<evidence type="ECO:0000313" key="1">
    <source>
        <dbReference type="EMBL" id="CAG6453861.1"/>
    </source>
</evidence>
<dbReference type="EMBL" id="HBUE01023967">
    <property type="protein sequence ID" value="CAG6453860.1"/>
    <property type="molecule type" value="Transcribed_RNA"/>
</dbReference>
<sequence>MWCFMVAFGGRLRTSPNPPILVACSKLWSAKRWQTTGPVSSWKDWSHGSCFSRGDSLPFSSRSLSLKSARSPASGSGVFSRSDALSRLPYPRRSCLIEWWESCFE</sequence>